<keyword evidence="2 5" id="KW-0812">Transmembrane</keyword>
<dbReference type="GO" id="GO:0016020">
    <property type="term" value="C:membrane"/>
    <property type="evidence" value="ECO:0007669"/>
    <property type="project" value="UniProtKB-SubCell"/>
</dbReference>
<evidence type="ECO:0000256" key="5">
    <source>
        <dbReference type="SAM" id="Phobius"/>
    </source>
</evidence>
<comment type="caution">
    <text evidence="7">The sequence shown here is derived from an EMBL/GenBank/DDBJ whole genome shotgun (WGS) entry which is preliminary data.</text>
</comment>
<keyword evidence="8" id="KW-1185">Reference proteome</keyword>
<comment type="subcellular location">
    <subcellularLocation>
        <location evidence="1">Membrane</location>
    </subcellularLocation>
</comment>
<reference evidence="7" key="1">
    <citation type="submission" date="2022-08" db="EMBL/GenBank/DDBJ databases">
        <title>Draft genome sequencing of Roseisolibacter agri AW1220.</title>
        <authorList>
            <person name="Tobiishi Y."/>
            <person name="Tonouchi A."/>
        </authorList>
    </citation>
    <scope>NUCLEOTIDE SEQUENCE</scope>
    <source>
        <strain evidence="7">AW1220</strain>
    </source>
</reference>
<sequence>MSATMSPVGLAMPGRLLAAAALLAAWIGAAALVAAVVAPAAFSVLPTRALAGALVGRVLPVIFLTGLAVGLGAAVLGWHVAPAFARTRLVLPLLTALACGVAQFGIAPRIQRLRAEMGPSIEALPTTDPRRAQFGRLHGISVAFMGAGLLAAGAALVLTAVAATRER</sequence>
<evidence type="ECO:0000256" key="3">
    <source>
        <dbReference type="ARBA" id="ARBA00022989"/>
    </source>
</evidence>
<organism evidence="7 8">
    <name type="scientific">Roseisolibacter agri</name>
    <dbReference type="NCBI Taxonomy" id="2014610"/>
    <lineage>
        <taxon>Bacteria</taxon>
        <taxon>Pseudomonadati</taxon>
        <taxon>Gemmatimonadota</taxon>
        <taxon>Gemmatimonadia</taxon>
        <taxon>Gemmatimonadales</taxon>
        <taxon>Gemmatimonadaceae</taxon>
        <taxon>Roseisolibacter</taxon>
    </lineage>
</organism>
<gene>
    <name evidence="7" type="ORF">rosag_40920</name>
</gene>
<dbReference type="InterPro" id="IPR025423">
    <property type="entry name" value="TMEM205-like"/>
</dbReference>
<evidence type="ECO:0000313" key="8">
    <source>
        <dbReference type="Proteomes" id="UP001161325"/>
    </source>
</evidence>
<evidence type="ECO:0000256" key="1">
    <source>
        <dbReference type="ARBA" id="ARBA00004370"/>
    </source>
</evidence>
<protein>
    <recommendedName>
        <fullName evidence="6">TMEM205-like domain-containing protein</fullName>
    </recommendedName>
</protein>
<dbReference type="Proteomes" id="UP001161325">
    <property type="component" value="Unassembled WGS sequence"/>
</dbReference>
<evidence type="ECO:0000256" key="2">
    <source>
        <dbReference type="ARBA" id="ARBA00022692"/>
    </source>
</evidence>
<feature type="transmembrane region" description="Helical" evidence="5">
    <location>
        <begin position="90"/>
        <end position="110"/>
    </location>
</feature>
<dbReference type="Pfam" id="PF13664">
    <property type="entry name" value="DUF4149"/>
    <property type="match status" value="1"/>
</dbReference>
<dbReference type="EMBL" id="BRXS01000006">
    <property type="protein sequence ID" value="GLC27579.1"/>
    <property type="molecule type" value="Genomic_DNA"/>
</dbReference>
<keyword evidence="4 5" id="KW-0472">Membrane</keyword>
<evidence type="ECO:0000313" key="7">
    <source>
        <dbReference type="EMBL" id="GLC27579.1"/>
    </source>
</evidence>
<evidence type="ECO:0000259" key="6">
    <source>
        <dbReference type="Pfam" id="PF13664"/>
    </source>
</evidence>
<feature type="transmembrane region" description="Helical" evidence="5">
    <location>
        <begin position="140"/>
        <end position="163"/>
    </location>
</feature>
<feature type="transmembrane region" description="Helical" evidence="5">
    <location>
        <begin position="59"/>
        <end position="78"/>
    </location>
</feature>
<name>A0AA37Q7A9_9BACT</name>
<evidence type="ECO:0000256" key="4">
    <source>
        <dbReference type="ARBA" id="ARBA00023136"/>
    </source>
</evidence>
<feature type="domain" description="TMEM205-like" evidence="6">
    <location>
        <begin position="22"/>
        <end position="117"/>
    </location>
</feature>
<dbReference type="AlphaFoldDB" id="A0AA37Q7A9"/>
<proteinExistence type="predicted"/>
<accession>A0AA37Q7A9</accession>
<keyword evidence="3 5" id="KW-1133">Transmembrane helix</keyword>